<dbReference type="Gene3D" id="3.40.30.10">
    <property type="entry name" value="Glutaredoxin"/>
    <property type="match status" value="1"/>
</dbReference>
<accession>A0A3P2AE72</accession>
<dbReference type="CDD" id="cd02966">
    <property type="entry name" value="TlpA_like_family"/>
    <property type="match status" value="1"/>
</dbReference>
<dbReference type="RefSeq" id="WP_125238276.1">
    <property type="nucleotide sequence ID" value="NZ_RQYF01000004.1"/>
</dbReference>
<gene>
    <name evidence="2" type="ORF">EII33_01840</name>
</gene>
<dbReference type="Proteomes" id="UP000279562">
    <property type="component" value="Unassembled WGS sequence"/>
</dbReference>
<dbReference type="SUPFAM" id="SSF52833">
    <property type="entry name" value="Thioredoxin-like"/>
    <property type="match status" value="1"/>
</dbReference>
<dbReference type="InterPro" id="IPR036249">
    <property type="entry name" value="Thioredoxin-like_sf"/>
</dbReference>
<evidence type="ECO:0000313" key="3">
    <source>
        <dbReference type="Proteomes" id="UP000279562"/>
    </source>
</evidence>
<reference evidence="2 3" key="1">
    <citation type="submission" date="2018-11" db="EMBL/GenBank/DDBJ databases">
        <title>Genomes From Bacteria Associated with the Canine Oral Cavity: a Test Case for Automated Genome-Based Taxonomic Assignment.</title>
        <authorList>
            <person name="Coil D.A."/>
            <person name="Jospin G."/>
            <person name="Darling A.E."/>
            <person name="Wallis C."/>
            <person name="Davis I.J."/>
            <person name="Harris S."/>
            <person name="Eisen J.A."/>
            <person name="Holcombe L.J."/>
            <person name="O'Flynn C."/>
        </authorList>
    </citation>
    <scope>NUCLEOTIDE SEQUENCE [LARGE SCALE GENOMIC DNA]</scope>
    <source>
        <strain evidence="2 3">OH1047_COT-310</strain>
    </source>
</reference>
<sequence>MKKFLFFFILFVCHTYDSRSQDTAPVTANRFSITGKVPSLPDGIVIGLYQSDGQLLIPMTLDTVADGKFAFSDTVSCTKSLMLISSDEGFPSQWLDVWVAPGKQITVTGEDRLLPLWRAESDIAEQHEQNLFQDASRELNRKHLIYNAAECGWLRKMQLEHAGDKEFARLAWAKVDSLRQYSFPLMRAVYKKELDYMATSPIDKVFMTKLLTYAQMSSSKEFMPYSDELKALYARLPDSVKHTPEAELAYQYLYPAATVGVGDEMVDGEWYDVQGGSHHLSQFKGRYILLDFWSSGCGPCIESLPELEEIAELYRDTLAIVSISIDPPKSWKAFVEKRQMKGNQWNELRKAGTGLAMSYGVKGYPHYVLIAPDGKIQSIWGGYGKGSLLKKLKEEINIGIN</sequence>
<dbReference type="PANTHER" id="PTHR42852:SF13">
    <property type="entry name" value="PROTEIN DIPZ"/>
    <property type="match status" value="1"/>
</dbReference>
<feature type="domain" description="Thioredoxin" evidence="1">
    <location>
        <begin position="248"/>
        <end position="397"/>
    </location>
</feature>
<dbReference type="InterPro" id="IPR000866">
    <property type="entry name" value="AhpC/TSA"/>
</dbReference>
<dbReference type="GO" id="GO:0016209">
    <property type="term" value="F:antioxidant activity"/>
    <property type="evidence" value="ECO:0007669"/>
    <property type="project" value="InterPro"/>
</dbReference>
<dbReference type="EMBL" id="RQYF01000004">
    <property type="protein sequence ID" value="RRD92996.1"/>
    <property type="molecule type" value="Genomic_DNA"/>
</dbReference>
<dbReference type="InterPro" id="IPR013766">
    <property type="entry name" value="Thioredoxin_domain"/>
</dbReference>
<keyword evidence="3" id="KW-1185">Reference proteome</keyword>
<dbReference type="PROSITE" id="PS51352">
    <property type="entry name" value="THIOREDOXIN_2"/>
    <property type="match status" value="1"/>
</dbReference>
<protein>
    <submittedName>
        <fullName evidence="2">AhpC/TSA family protein</fullName>
    </submittedName>
</protein>
<comment type="caution">
    <text evidence="2">The sequence shown here is derived from an EMBL/GenBank/DDBJ whole genome shotgun (WGS) entry which is preliminary data.</text>
</comment>
<evidence type="ECO:0000259" key="1">
    <source>
        <dbReference type="PROSITE" id="PS51352"/>
    </source>
</evidence>
<organism evidence="2 3">
    <name type="scientific">Prevotella heparinolytica</name>
    <dbReference type="NCBI Taxonomy" id="28113"/>
    <lineage>
        <taxon>Bacteria</taxon>
        <taxon>Pseudomonadati</taxon>
        <taxon>Bacteroidota</taxon>
        <taxon>Bacteroidia</taxon>
        <taxon>Bacteroidales</taxon>
        <taxon>Bacteroidaceae</taxon>
        <taxon>Bacteroides</taxon>
    </lineage>
</organism>
<dbReference type="GO" id="GO:0016491">
    <property type="term" value="F:oxidoreductase activity"/>
    <property type="evidence" value="ECO:0007669"/>
    <property type="project" value="InterPro"/>
</dbReference>
<name>A0A3P2AE72_9BACE</name>
<dbReference type="AlphaFoldDB" id="A0A3P2AE72"/>
<dbReference type="PANTHER" id="PTHR42852">
    <property type="entry name" value="THIOL:DISULFIDE INTERCHANGE PROTEIN DSBE"/>
    <property type="match status" value="1"/>
</dbReference>
<dbReference type="Pfam" id="PF00578">
    <property type="entry name" value="AhpC-TSA"/>
    <property type="match status" value="1"/>
</dbReference>
<evidence type="ECO:0000313" key="2">
    <source>
        <dbReference type="EMBL" id="RRD92996.1"/>
    </source>
</evidence>
<proteinExistence type="predicted"/>
<dbReference type="InterPro" id="IPR050553">
    <property type="entry name" value="Thioredoxin_ResA/DsbE_sf"/>
</dbReference>